<dbReference type="PIRSF" id="PIRSF003101">
    <property type="entry name" value="FtsA"/>
    <property type="match status" value="1"/>
</dbReference>
<evidence type="ECO:0000256" key="4">
    <source>
        <dbReference type="ARBA" id="ARBA00023306"/>
    </source>
</evidence>
<keyword evidence="4 5" id="KW-0131">Cell cycle</keyword>
<dbReference type="EMBL" id="QNBD01000082">
    <property type="protein sequence ID" value="RKX71633.1"/>
    <property type="molecule type" value="Genomic_DNA"/>
</dbReference>
<dbReference type="SUPFAM" id="SSF53067">
    <property type="entry name" value="Actin-like ATPase domain"/>
    <property type="match status" value="2"/>
</dbReference>
<gene>
    <name evidence="5 8" type="primary">ftsA</name>
    <name evidence="8" type="ORF">DRP43_02310</name>
</gene>
<name>A0A660SLN7_UNCT6</name>
<dbReference type="InterPro" id="IPR020823">
    <property type="entry name" value="Cell_div_FtsA"/>
</dbReference>
<dbReference type="PANTHER" id="PTHR32432:SF4">
    <property type="entry name" value="CELL DIVISION PROTEIN FTSA"/>
    <property type="match status" value="1"/>
</dbReference>
<dbReference type="SMART" id="SM00842">
    <property type="entry name" value="FtsA"/>
    <property type="match status" value="1"/>
</dbReference>
<comment type="function">
    <text evidence="5 6">Cell division protein that is involved in the assembly of the Z ring. May serve as a membrane anchor for the Z ring.</text>
</comment>
<reference evidence="8 9" key="1">
    <citation type="submission" date="2018-06" db="EMBL/GenBank/DDBJ databases">
        <title>Extensive metabolic versatility and redundancy in microbially diverse, dynamic hydrothermal sediments.</title>
        <authorList>
            <person name="Dombrowski N."/>
            <person name="Teske A."/>
            <person name="Baker B.J."/>
        </authorList>
    </citation>
    <scope>NUCLEOTIDE SEQUENCE [LARGE SCALE GENOMIC DNA]</scope>
    <source>
        <strain evidence="8">B10_G13</strain>
    </source>
</reference>
<sequence>MNKSGFISSIDIGSNKIVALIAEIDEDILKIIGIGQHSSSGVNKGQIVNIDKTTNEIRESIKNATLMAGIKFPPVFVGIGGGHIETISSKGMVAVSRIGTQIGRDDVNRVIEQAKAIAIPSDREISHIIPQEFIVNSETKTNDPVGMTGIRLEAEIKIVTTSSYSVQNIERCLEKSHIKIADFVVNPIASIYAVVDEQEKDLGVIMLDIGAETTSISVYNEGNLRYVGVVEIGGEHITRDIAYGLSTTIVKASELKKSFGCAYVGMVDNNEIIEVPGVSGRSARKISKQEFVQIIQCRVEEIFDLAYEKIEKEGKDYLDKIGAGIIITGGSGNLPGICDIAEKVFNLRARIGNPRNIAGLSDNINDPSYATAVGLLYYGIINESTRKTDGRKIDIGNNVFKKFFEWLKDI</sequence>
<dbReference type="NCBIfam" id="TIGR01174">
    <property type="entry name" value="ftsA"/>
    <property type="match status" value="1"/>
</dbReference>
<dbReference type="InterPro" id="IPR043129">
    <property type="entry name" value="ATPase_NBD"/>
</dbReference>
<evidence type="ECO:0000256" key="1">
    <source>
        <dbReference type="ARBA" id="ARBA00022475"/>
    </source>
</evidence>
<comment type="subunit">
    <text evidence="5">Self-interacts. Interacts with FtsZ.</text>
</comment>
<dbReference type="InterPro" id="IPR050696">
    <property type="entry name" value="FtsA/MreB"/>
</dbReference>
<keyword evidence="3 5" id="KW-0472">Membrane</keyword>
<evidence type="ECO:0000313" key="8">
    <source>
        <dbReference type="EMBL" id="RKX71633.1"/>
    </source>
</evidence>
<keyword evidence="1 5" id="KW-1003">Cell membrane</keyword>
<dbReference type="GO" id="GO:0043093">
    <property type="term" value="P:FtsZ-dependent cytokinesis"/>
    <property type="evidence" value="ECO:0007669"/>
    <property type="project" value="UniProtKB-UniRule"/>
</dbReference>
<proteinExistence type="inferred from homology"/>
<dbReference type="CDD" id="cd24048">
    <property type="entry name" value="ASKHA_NBD_FtsA"/>
    <property type="match status" value="1"/>
</dbReference>
<dbReference type="HAMAP" id="MF_02033">
    <property type="entry name" value="FtsA"/>
    <property type="match status" value="1"/>
</dbReference>
<organism evidence="8 9">
    <name type="scientific">candidate division TA06 bacterium</name>
    <dbReference type="NCBI Taxonomy" id="2250710"/>
    <lineage>
        <taxon>Bacteria</taxon>
        <taxon>Bacteria division TA06</taxon>
    </lineage>
</organism>
<protein>
    <recommendedName>
        <fullName evidence="5 6">Cell division protein FtsA</fullName>
    </recommendedName>
</protein>
<accession>A0A660SLN7</accession>
<comment type="subcellular location">
    <subcellularLocation>
        <location evidence="5">Cell membrane</location>
        <topology evidence="5">Peripheral membrane protein</topology>
        <orientation evidence="5">Cytoplasmic side</orientation>
    </subcellularLocation>
    <text evidence="5">Localizes to the Z ring in an FtsZ-dependent manner. Targeted to the membrane through a conserved C-terminal amphipathic helix.</text>
</comment>
<dbReference type="Pfam" id="PF02491">
    <property type="entry name" value="SHS2_FTSA"/>
    <property type="match status" value="1"/>
</dbReference>
<keyword evidence="2 5" id="KW-0132">Cell division</keyword>
<dbReference type="GO" id="GO:0032153">
    <property type="term" value="C:cell division site"/>
    <property type="evidence" value="ECO:0007669"/>
    <property type="project" value="UniProtKB-UniRule"/>
</dbReference>
<dbReference type="AlphaFoldDB" id="A0A660SLN7"/>
<dbReference type="Gene3D" id="3.30.420.40">
    <property type="match status" value="2"/>
</dbReference>
<evidence type="ECO:0000313" key="9">
    <source>
        <dbReference type="Proteomes" id="UP000271125"/>
    </source>
</evidence>
<evidence type="ECO:0000256" key="5">
    <source>
        <dbReference type="HAMAP-Rule" id="MF_02033"/>
    </source>
</evidence>
<dbReference type="PANTHER" id="PTHR32432">
    <property type="entry name" value="CELL DIVISION PROTEIN FTSA-RELATED"/>
    <property type="match status" value="1"/>
</dbReference>
<evidence type="ECO:0000256" key="6">
    <source>
        <dbReference type="PIRNR" id="PIRNR003101"/>
    </source>
</evidence>
<comment type="similarity">
    <text evidence="5 6">Belongs to the FtsA/MreB family.</text>
</comment>
<feature type="domain" description="SHS2" evidence="7">
    <location>
        <begin position="7"/>
        <end position="194"/>
    </location>
</feature>
<dbReference type="Proteomes" id="UP000271125">
    <property type="component" value="Unassembled WGS sequence"/>
</dbReference>
<dbReference type="Gene3D" id="3.30.1490.110">
    <property type="match status" value="1"/>
</dbReference>
<evidence type="ECO:0000259" key="7">
    <source>
        <dbReference type="SMART" id="SM00842"/>
    </source>
</evidence>
<comment type="caution">
    <text evidence="8">The sequence shown here is derived from an EMBL/GenBank/DDBJ whole genome shotgun (WGS) entry which is preliminary data.</text>
</comment>
<evidence type="ECO:0000256" key="3">
    <source>
        <dbReference type="ARBA" id="ARBA00023136"/>
    </source>
</evidence>
<dbReference type="GO" id="GO:0009898">
    <property type="term" value="C:cytoplasmic side of plasma membrane"/>
    <property type="evidence" value="ECO:0007669"/>
    <property type="project" value="UniProtKB-UniRule"/>
</dbReference>
<evidence type="ECO:0000256" key="2">
    <source>
        <dbReference type="ARBA" id="ARBA00022618"/>
    </source>
</evidence>
<dbReference type="Pfam" id="PF14450">
    <property type="entry name" value="FtsA"/>
    <property type="match status" value="1"/>
</dbReference>
<dbReference type="InterPro" id="IPR003494">
    <property type="entry name" value="SHS2_FtsA"/>
</dbReference>